<sequence length="206" mass="23710">MSETLEQQKEEIEALVSIYEGDEYFKQLNDTTFQYKYGEEGEGKSFNVEIVWNEEYPNTLPKINLDTYYNRDISSAFKSKIVDILTQEGGTWIGCGMTYTLFECIKEKLTELLQELEEEQKNAKVANITESVSTVQLESSVKSNQTATVKKEQMTKAQKRKMWSRTDNKGNRQRGWNWVDIIKHLSQTGSKDESVSNLSNIQSVTS</sequence>
<dbReference type="InterPro" id="IPR042770">
    <property type="entry name" value="RWDD4"/>
</dbReference>
<comment type="caution">
    <text evidence="3">The sequence shown here is derived from an EMBL/GenBank/DDBJ whole genome shotgun (WGS) entry which is preliminary data.</text>
</comment>
<dbReference type="PANTHER" id="PTHR21275">
    <property type="entry name" value="RWD DOMAIN-CONTAINING PROTEIN 4"/>
    <property type="match status" value="1"/>
</dbReference>
<dbReference type="AlphaFoldDB" id="A0A9J6CRP0"/>
<dbReference type="PROSITE" id="PS50908">
    <property type="entry name" value="RWD"/>
    <property type="match status" value="1"/>
</dbReference>
<accession>A0A9J6CRP0</accession>
<proteinExistence type="predicted"/>
<feature type="coiled-coil region" evidence="1">
    <location>
        <begin position="99"/>
        <end position="129"/>
    </location>
</feature>
<evidence type="ECO:0000256" key="1">
    <source>
        <dbReference type="SAM" id="Coils"/>
    </source>
</evidence>
<dbReference type="EMBL" id="JADBJN010000001">
    <property type="protein sequence ID" value="KAG5684873.1"/>
    <property type="molecule type" value="Genomic_DNA"/>
</dbReference>
<dbReference type="Gene3D" id="3.10.110.10">
    <property type="entry name" value="Ubiquitin Conjugating Enzyme"/>
    <property type="match status" value="1"/>
</dbReference>
<dbReference type="CDD" id="cd23817">
    <property type="entry name" value="RWD-RWDD4"/>
    <property type="match status" value="1"/>
</dbReference>
<evidence type="ECO:0000313" key="4">
    <source>
        <dbReference type="Proteomes" id="UP001107558"/>
    </source>
</evidence>
<dbReference type="Proteomes" id="UP001107558">
    <property type="component" value="Chromosome 1"/>
</dbReference>
<feature type="domain" description="RWD" evidence="2">
    <location>
        <begin position="10"/>
        <end position="112"/>
    </location>
</feature>
<dbReference type="SMART" id="SM00591">
    <property type="entry name" value="RWD"/>
    <property type="match status" value="1"/>
</dbReference>
<evidence type="ECO:0000313" key="3">
    <source>
        <dbReference type="EMBL" id="KAG5684873.1"/>
    </source>
</evidence>
<reference evidence="3" key="1">
    <citation type="submission" date="2021-03" db="EMBL/GenBank/DDBJ databases">
        <title>Chromosome level genome of the anhydrobiotic midge Polypedilum vanderplanki.</title>
        <authorList>
            <person name="Yoshida Y."/>
            <person name="Kikawada T."/>
            <person name="Gusev O."/>
        </authorList>
    </citation>
    <scope>NUCLEOTIDE SEQUENCE</scope>
    <source>
        <strain evidence="3">NIAS01</strain>
        <tissue evidence="3">Whole body or cell culture</tissue>
    </source>
</reference>
<dbReference type="SUPFAM" id="SSF54495">
    <property type="entry name" value="UBC-like"/>
    <property type="match status" value="1"/>
</dbReference>
<dbReference type="PANTHER" id="PTHR21275:SF1">
    <property type="entry name" value="RWD DOMAIN-CONTAINING PROTEIN 4"/>
    <property type="match status" value="1"/>
</dbReference>
<evidence type="ECO:0000259" key="2">
    <source>
        <dbReference type="PROSITE" id="PS50908"/>
    </source>
</evidence>
<dbReference type="InterPro" id="IPR016135">
    <property type="entry name" value="UBQ-conjugating_enzyme/RWD"/>
</dbReference>
<dbReference type="Pfam" id="PF05773">
    <property type="entry name" value="RWD"/>
    <property type="match status" value="1"/>
</dbReference>
<dbReference type="InterPro" id="IPR006575">
    <property type="entry name" value="RWD_dom"/>
</dbReference>
<name>A0A9J6CRP0_POLVA</name>
<organism evidence="3 4">
    <name type="scientific">Polypedilum vanderplanki</name>
    <name type="common">Sleeping chironomid midge</name>
    <dbReference type="NCBI Taxonomy" id="319348"/>
    <lineage>
        <taxon>Eukaryota</taxon>
        <taxon>Metazoa</taxon>
        <taxon>Ecdysozoa</taxon>
        <taxon>Arthropoda</taxon>
        <taxon>Hexapoda</taxon>
        <taxon>Insecta</taxon>
        <taxon>Pterygota</taxon>
        <taxon>Neoptera</taxon>
        <taxon>Endopterygota</taxon>
        <taxon>Diptera</taxon>
        <taxon>Nematocera</taxon>
        <taxon>Chironomoidea</taxon>
        <taxon>Chironomidae</taxon>
        <taxon>Chironominae</taxon>
        <taxon>Polypedilum</taxon>
        <taxon>Polypedilum</taxon>
    </lineage>
</organism>
<protein>
    <recommendedName>
        <fullName evidence="2">RWD domain-containing protein</fullName>
    </recommendedName>
</protein>
<keyword evidence="4" id="KW-1185">Reference proteome</keyword>
<gene>
    <name evidence="3" type="ORF">PVAND_014083</name>
</gene>
<dbReference type="OrthoDB" id="10045773at2759"/>
<keyword evidence="1" id="KW-0175">Coiled coil</keyword>